<dbReference type="InterPro" id="IPR027417">
    <property type="entry name" value="P-loop_NTPase"/>
</dbReference>
<dbReference type="PANTHER" id="PTHR43394">
    <property type="entry name" value="ATP-DEPENDENT PERMEASE MDL1, MITOCHONDRIAL"/>
    <property type="match status" value="1"/>
</dbReference>
<dbReference type="HOGENOM" id="CLU_000604_61_9_14"/>
<gene>
    <name evidence="1" type="ORF">HFMG01WIA_0024</name>
</gene>
<evidence type="ECO:0000313" key="1">
    <source>
        <dbReference type="EMBL" id="AFP79335.1"/>
    </source>
</evidence>
<proteinExistence type="predicted"/>
<dbReference type="AlphaFoldDB" id="J3YHN1"/>
<dbReference type="Gene3D" id="3.40.50.300">
    <property type="entry name" value="P-loop containing nucleotide triphosphate hydrolases"/>
    <property type="match status" value="1"/>
</dbReference>
<dbReference type="PANTHER" id="PTHR43394:SF1">
    <property type="entry name" value="ATP-BINDING CASSETTE SUB-FAMILY B MEMBER 10, MITOCHONDRIAL"/>
    <property type="match status" value="1"/>
</dbReference>
<sequence length="88" mass="10058">MIRKSKILIFDDSTWALDTKTDALIQSSFNNDLKESSKILISQRVSSIKNADLIYVLNNGQIVASGNHDYLIEHSELYREINQSQTEQ</sequence>
<dbReference type="Proteomes" id="UP000003940">
    <property type="component" value="Chromosome"/>
</dbReference>
<dbReference type="InterPro" id="IPR039421">
    <property type="entry name" value="Type_1_exporter"/>
</dbReference>
<reference evidence="1 2" key="1">
    <citation type="journal article" date="2012" name="Microbiology">
        <title>Extensive variation in surface lipoprotein gene content and genomic changes associated with virulence during evolution of a novel North American house finch epizootic strain of Mycoplasma gallisepticum.</title>
        <authorList>
            <person name="Tulman E.R."/>
            <person name="Liao X."/>
            <person name="Szczepanek S.M."/>
            <person name="Ley D.H."/>
            <person name="Kutish G.F."/>
            <person name="Geary S.J."/>
        </authorList>
    </citation>
    <scope>NUCLEOTIDE SEQUENCE [LARGE SCALE GENOMIC DNA]</scope>
    <source>
        <strain evidence="2">House finch-associated</strain>
    </source>
</reference>
<dbReference type="KEGG" id="mgw:HFMG01WIA_0024"/>
<evidence type="ECO:0000313" key="2">
    <source>
        <dbReference type="Proteomes" id="UP000003940"/>
    </source>
</evidence>
<dbReference type="GO" id="GO:0015421">
    <property type="term" value="F:ABC-type oligopeptide transporter activity"/>
    <property type="evidence" value="ECO:0007669"/>
    <property type="project" value="TreeGrafter"/>
</dbReference>
<dbReference type="RefSeq" id="WP_014885774.1">
    <property type="nucleotide sequence ID" value="NC_018410.1"/>
</dbReference>
<keyword evidence="1" id="KW-0547">Nucleotide-binding</keyword>
<accession>J3YHN1</accession>
<dbReference type="EMBL" id="CP003510">
    <property type="protein sequence ID" value="AFP79335.1"/>
    <property type="molecule type" value="Genomic_DNA"/>
</dbReference>
<organism evidence="1 2">
    <name type="scientific">Mycoplasmoides gallisepticum WI01_2001.043-13-2P</name>
    <dbReference type="NCBI Taxonomy" id="1159201"/>
    <lineage>
        <taxon>Bacteria</taxon>
        <taxon>Bacillati</taxon>
        <taxon>Mycoplasmatota</taxon>
        <taxon>Mycoplasmoidales</taxon>
        <taxon>Mycoplasmoidaceae</taxon>
        <taxon>Mycoplasmoides</taxon>
    </lineage>
</organism>
<dbReference type="SUPFAM" id="SSF52540">
    <property type="entry name" value="P-loop containing nucleoside triphosphate hydrolases"/>
    <property type="match status" value="1"/>
</dbReference>
<protein>
    <submittedName>
        <fullName evidence="1">ABC transporter ATP-binding protein C-terminal domain protein</fullName>
    </submittedName>
</protein>
<keyword evidence="1" id="KW-0067">ATP-binding</keyword>
<dbReference type="GO" id="GO:0005524">
    <property type="term" value="F:ATP binding"/>
    <property type="evidence" value="ECO:0007669"/>
    <property type="project" value="UniProtKB-KW"/>
</dbReference>
<name>J3YHN1_MYCGL</name>